<comment type="caution">
    <text evidence="6">The sequence shown here is derived from an EMBL/GenBank/DDBJ whole genome shotgun (WGS) entry which is preliminary data.</text>
</comment>
<reference evidence="6 7" key="1">
    <citation type="submission" date="2015-07" db="EMBL/GenBank/DDBJ databases">
        <title>Draft genome of Bellilinea caldifistulae DSM 17877.</title>
        <authorList>
            <person name="Hemp J."/>
            <person name="Ward L.M."/>
            <person name="Pace L.A."/>
            <person name="Fischer W.W."/>
        </authorList>
    </citation>
    <scope>NUCLEOTIDE SEQUENCE [LARGE SCALE GENOMIC DNA]</scope>
    <source>
        <strain evidence="6 7">GOMI-1</strain>
    </source>
</reference>
<dbReference type="EC" id="2.6.1.16" evidence="2"/>
<evidence type="ECO:0000256" key="1">
    <source>
        <dbReference type="ARBA" id="ARBA00001031"/>
    </source>
</evidence>
<gene>
    <name evidence="6" type="ORF">AC812_00620</name>
</gene>
<accession>A0A0P6XEH6</accession>
<sequence length="346" mass="37233">MNNNPYVQDILSQPDALRAALQGYPVQLLSSIVQAVRAGKFDRILITGMGASLNGSYPAVLRLSALPLPILWVETGELAHFSASQITPKTLLWVVSQSGRSAEIVRLLEICRENRPAAMLAVTNETDSPLATAADFLLPLNAGAESTVSTRTYLNTLAVMGLAATQMLDEPIGPALDAFYAAADAAESYLGRLDEHRQIISGLAKNLQNLLLVGRGGSLAAVFNGALVLKEAAKFPAEGMSAAQFRHGPFELVDEQFYAGVFGGDEPARSLNLNLARDILHHGGHAVWIDTQPEPDLPAWLIPPSQPLTRPVLEILPVQVLSIVLAELRGYEPGQFRHLGKVVLQE</sequence>
<dbReference type="PANTHER" id="PTHR10937">
    <property type="entry name" value="GLUCOSAMINE--FRUCTOSE-6-PHOSPHATE AMINOTRANSFERASE, ISOMERIZING"/>
    <property type="match status" value="1"/>
</dbReference>
<dbReference type="InterPro" id="IPR046348">
    <property type="entry name" value="SIS_dom_sf"/>
</dbReference>
<evidence type="ECO:0000259" key="5">
    <source>
        <dbReference type="PROSITE" id="PS51464"/>
    </source>
</evidence>
<dbReference type="GO" id="GO:0097367">
    <property type="term" value="F:carbohydrate derivative binding"/>
    <property type="evidence" value="ECO:0007669"/>
    <property type="project" value="InterPro"/>
</dbReference>
<dbReference type="EMBL" id="LGHJ01000003">
    <property type="protein sequence ID" value="KPL78605.1"/>
    <property type="molecule type" value="Genomic_DNA"/>
</dbReference>
<dbReference type="PROSITE" id="PS51464">
    <property type="entry name" value="SIS"/>
    <property type="match status" value="2"/>
</dbReference>
<proteinExistence type="predicted"/>
<name>A0A0P6XEH6_9CHLR</name>
<dbReference type="GO" id="GO:0006047">
    <property type="term" value="P:UDP-N-acetylglucosamine metabolic process"/>
    <property type="evidence" value="ECO:0007669"/>
    <property type="project" value="TreeGrafter"/>
</dbReference>
<dbReference type="Pfam" id="PF01380">
    <property type="entry name" value="SIS"/>
    <property type="match status" value="1"/>
</dbReference>
<feature type="domain" description="SIS" evidence="5">
    <location>
        <begin position="32"/>
        <end position="174"/>
    </location>
</feature>
<dbReference type="RefSeq" id="WP_061913309.1">
    <property type="nucleotide sequence ID" value="NZ_DF967971.1"/>
</dbReference>
<keyword evidence="4" id="KW-0677">Repeat</keyword>
<protein>
    <recommendedName>
        <fullName evidence="3">Glutamine--fructose-6-phosphate aminotransferase [isomerizing]</fullName>
        <ecNumber evidence="2">2.6.1.16</ecNumber>
    </recommendedName>
</protein>
<dbReference type="Gene3D" id="3.40.50.10490">
    <property type="entry name" value="Glucose-6-phosphate isomerase like protein, domain 1"/>
    <property type="match status" value="2"/>
</dbReference>
<dbReference type="CDD" id="cd05008">
    <property type="entry name" value="SIS_GlmS_GlmD_1"/>
    <property type="match status" value="1"/>
</dbReference>
<evidence type="ECO:0000313" key="6">
    <source>
        <dbReference type="EMBL" id="KPL78605.1"/>
    </source>
</evidence>
<keyword evidence="7" id="KW-1185">Reference proteome</keyword>
<evidence type="ECO:0000256" key="4">
    <source>
        <dbReference type="ARBA" id="ARBA00022737"/>
    </source>
</evidence>
<evidence type="ECO:0000256" key="2">
    <source>
        <dbReference type="ARBA" id="ARBA00012916"/>
    </source>
</evidence>
<organism evidence="6 7">
    <name type="scientific">Bellilinea caldifistulae</name>
    <dbReference type="NCBI Taxonomy" id="360411"/>
    <lineage>
        <taxon>Bacteria</taxon>
        <taxon>Bacillati</taxon>
        <taxon>Chloroflexota</taxon>
        <taxon>Anaerolineae</taxon>
        <taxon>Anaerolineales</taxon>
        <taxon>Anaerolineaceae</taxon>
        <taxon>Bellilinea</taxon>
    </lineage>
</organism>
<dbReference type="OrthoDB" id="9782098at2"/>
<feature type="domain" description="SIS" evidence="5">
    <location>
        <begin position="199"/>
        <end position="336"/>
    </location>
</feature>
<dbReference type="InterPro" id="IPR035490">
    <property type="entry name" value="GlmS/FrlB_SIS"/>
</dbReference>
<dbReference type="GO" id="GO:0006487">
    <property type="term" value="P:protein N-linked glycosylation"/>
    <property type="evidence" value="ECO:0007669"/>
    <property type="project" value="TreeGrafter"/>
</dbReference>
<dbReference type="Proteomes" id="UP000050514">
    <property type="component" value="Unassembled WGS sequence"/>
</dbReference>
<evidence type="ECO:0000313" key="7">
    <source>
        <dbReference type="Proteomes" id="UP000050514"/>
    </source>
</evidence>
<dbReference type="AlphaFoldDB" id="A0A0P6XEH6"/>
<dbReference type="GO" id="GO:0004360">
    <property type="term" value="F:glutamine-fructose-6-phosphate transaminase (isomerizing) activity"/>
    <property type="evidence" value="ECO:0007669"/>
    <property type="project" value="UniProtKB-EC"/>
</dbReference>
<evidence type="ECO:0000256" key="3">
    <source>
        <dbReference type="ARBA" id="ARBA00016090"/>
    </source>
</evidence>
<dbReference type="InterPro" id="IPR001347">
    <property type="entry name" value="SIS_dom"/>
</dbReference>
<dbReference type="CDD" id="cd05009">
    <property type="entry name" value="SIS_GlmS_GlmD_2"/>
    <property type="match status" value="1"/>
</dbReference>
<dbReference type="InterPro" id="IPR035466">
    <property type="entry name" value="GlmS/AgaS_SIS"/>
</dbReference>
<dbReference type="STRING" id="360411.AC812_00620"/>
<dbReference type="GO" id="GO:0006002">
    <property type="term" value="P:fructose 6-phosphate metabolic process"/>
    <property type="evidence" value="ECO:0007669"/>
    <property type="project" value="TreeGrafter"/>
</dbReference>
<dbReference type="SUPFAM" id="SSF53697">
    <property type="entry name" value="SIS domain"/>
    <property type="match status" value="1"/>
</dbReference>
<comment type="catalytic activity">
    <reaction evidence="1">
        <text>D-fructose 6-phosphate + L-glutamine = D-glucosamine 6-phosphate + L-glutamate</text>
        <dbReference type="Rhea" id="RHEA:13237"/>
        <dbReference type="ChEBI" id="CHEBI:29985"/>
        <dbReference type="ChEBI" id="CHEBI:58359"/>
        <dbReference type="ChEBI" id="CHEBI:58725"/>
        <dbReference type="ChEBI" id="CHEBI:61527"/>
        <dbReference type="EC" id="2.6.1.16"/>
    </reaction>
</comment>
<dbReference type="PANTHER" id="PTHR10937:SF0">
    <property type="entry name" value="GLUTAMINE--FRUCTOSE-6-PHOSPHATE TRANSAMINASE (ISOMERIZING)"/>
    <property type="match status" value="1"/>
</dbReference>